<evidence type="ECO:0000256" key="1">
    <source>
        <dbReference type="PROSITE-ProRule" id="PRU00047"/>
    </source>
</evidence>
<dbReference type="InterPro" id="IPR001878">
    <property type="entry name" value="Znf_CCHC"/>
</dbReference>
<dbReference type="EMBL" id="ASPP01000041">
    <property type="protein sequence ID" value="ETO37024.1"/>
    <property type="molecule type" value="Genomic_DNA"/>
</dbReference>
<keyword evidence="1" id="KW-0862">Zinc</keyword>
<dbReference type="InterPro" id="IPR036875">
    <property type="entry name" value="Znf_CCHC_sf"/>
</dbReference>
<reference evidence="4 5" key="1">
    <citation type="journal article" date="2013" name="Curr. Biol.">
        <title>The Genome of the Foraminiferan Reticulomyxa filosa.</title>
        <authorList>
            <person name="Glockner G."/>
            <person name="Hulsmann N."/>
            <person name="Schleicher M."/>
            <person name="Noegel A.A."/>
            <person name="Eichinger L."/>
            <person name="Gallinger C."/>
            <person name="Pawlowski J."/>
            <person name="Sierra R."/>
            <person name="Euteneuer U."/>
            <person name="Pillet L."/>
            <person name="Moustafa A."/>
            <person name="Platzer M."/>
            <person name="Groth M."/>
            <person name="Szafranski K."/>
            <person name="Schliwa M."/>
        </authorList>
    </citation>
    <scope>NUCLEOTIDE SEQUENCE [LARGE SCALE GENOMIC DNA]</scope>
</reference>
<keyword evidence="1" id="KW-0479">Metal-binding</keyword>
<sequence>MSPKVLMQRLIDVGEHIKENEPIVSSRLRLSVKCKRLSFSAGTKDIHDILSMDDKEQAHDKSFMLGKCDDDAKEHLVRESVCKDSTDENSLKKQIHTLQEQITLLSQRLQLQESKSSVSQMYQGDNGNINPKLVVNSTCAAILSERPHVVTSSNNDNTHDLRDSTDDLKATYHLSDKFCMRYMLSQCLSFDVQDMVAAEQPQTFAELMAWLCTMFGGKHHVIERTDDLLHFRTKSGEGPADILLRWRKAKCTLKLELDYAAECKVPARKRLQPSDERFDDEIQSRQITYRRQKWGHKYINDTYKESYDNINLHVQSNAGEKQVTEDKQQSNGLKYPKRHWNDECWNCGEHGHQQGECPNHRNELHVIERQSDQEVGSIYFQYLLLTN</sequence>
<evidence type="ECO:0000259" key="3">
    <source>
        <dbReference type="PROSITE" id="PS50158"/>
    </source>
</evidence>
<gene>
    <name evidence="4" type="ORF">RFI_00037</name>
</gene>
<comment type="caution">
    <text evidence="4">The sequence shown here is derived from an EMBL/GenBank/DDBJ whole genome shotgun (WGS) entry which is preliminary data.</text>
</comment>
<keyword evidence="1" id="KW-0863">Zinc-finger</keyword>
<keyword evidence="5" id="KW-1185">Reference proteome</keyword>
<dbReference type="GO" id="GO:0003676">
    <property type="term" value="F:nucleic acid binding"/>
    <property type="evidence" value="ECO:0007669"/>
    <property type="project" value="InterPro"/>
</dbReference>
<feature type="domain" description="CCHC-type" evidence="3">
    <location>
        <begin position="344"/>
        <end position="359"/>
    </location>
</feature>
<dbReference type="Proteomes" id="UP000023152">
    <property type="component" value="Unassembled WGS sequence"/>
</dbReference>
<evidence type="ECO:0000313" key="4">
    <source>
        <dbReference type="EMBL" id="ETO37024.1"/>
    </source>
</evidence>
<dbReference type="SUPFAM" id="SSF57756">
    <property type="entry name" value="Retrovirus zinc finger-like domains"/>
    <property type="match status" value="1"/>
</dbReference>
<dbReference type="GO" id="GO:0008270">
    <property type="term" value="F:zinc ion binding"/>
    <property type="evidence" value="ECO:0007669"/>
    <property type="project" value="UniProtKB-KW"/>
</dbReference>
<evidence type="ECO:0000256" key="2">
    <source>
        <dbReference type="SAM" id="Coils"/>
    </source>
</evidence>
<organism evidence="4 5">
    <name type="scientific">Reticulomyxa filosa</name>
    <dbReference type="NCBI Taxonomy" id="46433"/>
    <lineage>
        <taxon>Eukaryota</taxon>
        <taxon>Sar</taxon>
        <taxon>Rhizaria</taxon>
        <taxon>Retaria</taxon>
        <taxon>Foraminifera</taxon>
        <taxon>Monothalamids</taxon>
        <taxon>Reticulomyxidae</taxon>
        <taxon>Reticulomyxa</taxon>
    </lineage>
</organism>
<feature type="coiled-coil region" evidence="2">
    <location>
        <begin position="88"/>
        <end position="115"/>
    </location>
</feature>
<evidence type="ECO:0000313" key="5">
    <source>
        <dbReference type="Proteomes" id="UP000023152"/>
    </source>
</evidence>
<dbReference type="AlphaFoldDB" id="X6PG70"/>
<keyword evidence="2" id="KW-0175">Coiled coil</keyword>
<accession>X6PG70</accession>
<dbReference type="PROSITE" id="PS50158">
    <property type="entry name" value="ZF_CCHC"/>
    <property type="match status" value="1"/>
</dbReference>
<name>X6PG70_RETFI</name>
<proteinExistence type="predicted"/>
<protein>
    <recommendedName>
        <fullName evidence="3">CCHC-type domain-containing protein</fullName>
    </recommendedName>
</protein>